<dbReference type="InterPro" id="IPR054297">
    <property type="entry name" value="DUF7033"/>
</dbReference>
<proteinExistence type="predicted"/>
<dbReference type="EMBL" id="CP136865">
    <property type="protein sequence ID" value="WOJ96927.1"/>
    <property type="molecule type" value="Genomic_DNA"/>
</dbReference>
<evidence type="ECO:0000259" key="1">
    <source>
        <dbReference type="Pfam" id="PF23019"/>
    </source>
</evidence>
<reference evidence="2 3" key="1">
    <citation type="submission" date="2023-10" db="EMBL/GenBank/DDBJ databases">
        <title>Two novel species belonging to the OM43/NOR5 clade.</title>
        <authorList>
            <person name="Park M."/>
        </authorList>
    </citation>
    <scope>NUCLEOTIDE SEQUENCE [LARGE SCALE GENOMIC DNA]</scope>
    <source>
        <strain evidence="2 3">IMCC45268</strain>
    </source>
</reference>
<gene>
    <name evidence="2" type="ORF">R0137_17045</name>
</gene>
<feature type="domain" description="DUF7033" evidence="1">
    <location>
        <begin position="125"/>
        <end position="211"/>
    </location>
</feature>
<dbReference type="RefSeq" id="WP_407327614.1">
    <property type="nucleotide sequence ID" value="NZ_CP136865.1"/>
</dbReference>
<evidence type="ECO:0000313" key="3">
    <source>
        <dbReference type="Proteomes" id="UP001626549"/>
    </source>
</evidence>
<dbReference type="Proteomes" id="UP001626549">
    <property type="component" value="Chromosome"/>
</dbReference>
<name>A0ABZ0IBN3_9GAMM</name>
<organism evidence="2 3">
    <name type="scientific">Congregibacter brevis</name>
    <dbReference type="NCBI Taxonomy" id="3081201"/>
    <lineage>
        <taxon>Bacteria</taxon>
        <taxon>Pseudomonadati</taxon>
        <taxon>Pseudomonadota</taxon>
        <taxon>Gammaproteobacteria</taxon>
        <taxon>Cellvibrionales</taxon>
        <taxon>Halieaceae</taxon>
        <taxon>Congregibacter</taxon>
    </lineage>
</organism>
<dbReference type="CDD" id="cd10931">
    <property type="entry name" value="CE4_u7"/>
    <property type="match status" value="1"/>
</dbReference>
<dbReference type="InterPro" id="IPR011330">
    <property type="entry name" value="Glyco_hydro/deAcase_b/a-brl"/>
</dbReference>
<sequence>MDLLITSPTGFSKERQYVCDVILKDWFGLDYRLVQSDRKDVCISLDEHSGEVCLPDSFFGQFESDANLWLDPKSLPVHALVSWDVAELSSLIAITSPILPVIYGSSQPTRSFSRNNSGAGNRIALPIDIFGSAFFMLSRYEEFATSVRDAHSRFSSDLSFALRAGVLMRPIVDEYVEVLWFALVEIWPQLKRKEHVSQTIVSCDVDRPFSHAGDLATSMRRIGGDILKRKSLVDAYESIAGSLRFRKRDYRGDKFRDAISKIMDLNERAGRSVAFNVIPEVSHSKYDQATNLRHPGMRALLSEIKERGHEVGIHPGYGTCDNEDAMASSFDVLRGELELAGMPSLTLGGRQHYLRWNERVTPILLEKNGMSYDSTLGFADRPGFRCGTCREFSLFDMKSRRALSLRERPLIVMECSVISRNYMGLGYTDEALEVMLGLKEACELMSGNFVLLWHNSHLTSADDLSFYTKLVA</sequence>
<dbReference type="SUPFAM" id="SSF88713">
    <property type="entry name" value="Glycoside hydrolase/deacetylase"/>
    <property type="match status" value="1"/>
</dbReference>
<dbReference type="Pfam" id="PF23019">
    <property type="entry name" value="DUF7033"/>
    <property type="match status" value="1"/>
</dbReference>
<evidence type="ECO:0000313" key="2">
    <source>
        <dbReference type="EMBL" id="WOJ96927.1"/>
    </source>
</evidence>
<dbReference type="Gene3D" id="3.20.20.370">
    <property type="entry name" value="Glycoside hydrolase/deacetylase"/>
    <property type="match status" value="1"/>
</dbReference>
<accession>A0ABZ0IBN3</accession>
<protein>
    <submittedName>
        <fullName evidence="2">Polysaccharide deacetylase family protein</fullName>
    </submittedName>
</protein>
<keyword evidence="3" id="KW-1185">Reference proteome</keyword>